<evidence type="ECO:0000256" key="1">
    <source>
        <dbReference type="ARBA" id="ARBA00022741"/>
    </source>
</evidence>
<dbReference type="GO" id="GO:0005524">
    <property type="term" value="F:ATP binding"/>
    <property type="evidence" value="ECO:0007669"/>
    <property type="project" value="UniProtKB-KW"/>
</dbReference>
<reference evidence="6" key="1">
    <citation type="journal article" date="2012" name="Science">
        <title>The Paleozoic origin of enzymatic lignin decomposition reconstructed from 31 fungal genomes.</title>
        <authorList>
            <person name="Floudas D."/>
            <person name="Binder M."/>
            <person name="Riley R."/>
            <person name="Barry K."/>
            <person name="Blanchette R.A."/>
            <person name="Henrissat B."/>
            <person name="Martinez A.T."/>
            <person name="Otillar R."/>
            <person name="Spatafora J.W."/>
            <person name="Yadav J.S."/>
            <person name="Aerts A."/>
            <person name="Benoit I."/>
            <person name="Boyd A."/>
            <person name="Carlson A."/>
            <person name="Copeland A."/>
            <person name="Coutinho P.M."/>
            <person name="de Vries R.P."/>
            <person name="Ferreira P."/>
            <person name="Findley K."/>
            <person name="Foster B."/>
            <person name="Gaskell J."/>
            <person name="Glotzer D."/>
            <person name="Gorecki P."/>
            <person name="Heitman J."/>
            <person name="Hesse C."/>
            <person name="Hori C."/>
            <person name="Igarashi K."/>
            <person name="Jurgens J.A."/>
            <person name="Kallen N."/>
            <person name="Kersten P."/>
            <person name="Kohler A."/>
            <person name="Kuees U."/>
            <person name="Kumar T.K.A."/>
            <person name="Kuo A."/>
            <person name="LaButti K."/>
            <person name="Larrondo L.F."/>
            <person name="Lindquist E."/>
            <person name="Ling A."/>
            <person name="Lombard V."/>
            <person name="Lucas S."/>
            <person name="Lundell T."/>
            <person name="Martin R."/>
            <person name="McLaughlin D.J."/>
            <person name="Morgenstern I."/>
            <person name="Morin E."/>
            <person name="Murat C."/>
            <person name="Nagy L.G."/>
            <person name="Nolan M."/>
            <person name="Ohm R.A."/>
            <person name="Patyshakuliyeva A."/>
            <person name="Rokas A."/>
            <person name="Ruiz-Duenas F.J."/>
            <person name="Sabat G."/>
            <person name="Salamov A."/>
            <person name="Samejima M."/>
            <person name="Schmutz J."/>
            <person name="Slot J.C."/>
            <person name="St John F."/>
            <person name="Stenlid J."/>
            <person name="Sun H."/>
            <person name="Sun S."/>
            <person name="Syed K."/>
            <person name="Tsang A."/>
            <person name="Wiebenga A."/>
            <person name="Young D."/>
            <person name="Pisabarro A."/>
            <person name="Eastwood D.C."/>
            <person name="Martin F."/>
            <person name="Cullen D."/>
            <person name="Grigoriev I.V."/>
            <person name="Hibbett D.S."/>
        </authorList>
    </citation>
    <scope>NUCLEOTIDE SEQUENCE [LARGE SCALE GENOMIC DNA]</scope>
    <source>
        <strain evidence="6">TFB10046</strain>
    </source>
</reference>
<dbReference type="EMBL" id="JH687934">
    <property type="protein sequence ID" value="EJD34597.1"/>
    <property type="molecule type" value="Genomic_DNA"/>
</dbReference>
<dbReference type="InParanoid" id="J0WRL2"/>
<dbReference type="Gene3D" id="3.40.50.300">
    <property type="entry name" value="P-loop containing nucleotide triphosphate hydrolases"/>
    <property type="match status" value="1"/>
</dbReference>
<dbReference type="Proteomes" id="UP000006514">
    <property type="component" value="Unassembled WGS sequence"/>
</dbReference>
<dbReference type="AlphaFoldDB" id="J0WRL2"/>
<dbReference type="Pfam" id="PF00004">
    <property type="entry name" value="AAA"/>
    <property type="match status" value="1"/>
</dbReference>
<accession>J0WRL2</accession>
<evidence type="ECO:0000259" key="4">
    <source>
        <dbReference type="Pfam" id="PF00004"/>
    </source>
</evidence>
<feature type="signal peptide" evidence="3">
    <location>
        <begin position="1"/>
        <end position="22"/>
    </location>
</feature>
<feature type="domain" description="ATPase AAA-type core" evidence="4">
    <location>
        <begin position="27"/>
        <end position="120"/>
    </location>
</feature>
<dbReference type="InterPro" id="IPR027417">
    <property type="entry name" value="P-loop_NTPase"/>
</dbReference>
<sequence>MQTVFLLFIGLVTTTDLRPGEAIGLSEDSVELVHDAFKLANEKMPTIILIDNSSTSVMPSAPSASTQRRAAAAKSSTMLKLLSQCNGLGDVCREVIAATNHIDILDRALLQSGCLDFKILLLPNNRVRTRILQIHSRKMTVGSEADFDELVHIAEEFNAT</sequence>
<organism evidence="5 6">
    <name type="scientific">Auricularia subglabra (strain TFB-10046 / SS5)</name>
    <name type="common">White-rot fungus</name>
    <name type="synonym">Auricularia delicata (strain TFB10046)</name>
    <dbReference type="NCBI Taxonomy" id="717982"/>
    <lineage>
        <taxon>Eukaryota</taxon>
        <taxon>Fungi</taxon>
        <taxon>Dikarya</taxon>
        <taxon>Basidiomycota</taxon>
        <taxon>Agaricomycotina</taxon>
        <taxon>Agaricomycetes</taxon>
        <taxon>Auriculariales</taxon>
        <taxon>Auriculariaceae</taxon>
        <taxon>Auricularia</taxon>
    </lineage>
</organism>
<keyword evidence="3" id="KW-0732">Signal</keyword>
<name>J0WRL2_AURST</name>
<dbReference type="GO" id="GO:0016887">
    <property type="term" value="F:ATP hydrolysis activity"/>
    <property type="evidence" value="ECO:0007669"/>
    <property type="project" value="InterPro"/>
</dbReference>
<dbReference type="InterPro" id="IPR050221">
    <property type="entry name" value="26S_Proteasome_ATPase"/>
</dbReference>
<evidence type="ECO:0000313" key="5">
    <source>
        <dbReference type="EMBL" id="EJD34597.1"/>
    </source>
</evidence>
<gene>
    <name evidence="5" type="ORF">AURDEDRAFT_176378</name>
</gene>
<dbReference type="InterPro" id="IPR003959">
    <property type="entry name" value="ATPase_AAA_core"/>
</dbReference>
<dbReference type="KEGG" id="adl:AURDEDRAFT_176378"/>
<evidence type="ECO:0000256" key="2">
    <source>
        <dbReference type="ARBA" id="ARBA00022840"/>
    </source>
</evidence>
<keyword evidence="2" id="KW-0067">ATP-binding</keyword>
<feature type="chain" id="PRO_5003741443" description="ATPase AAA-type core domain-containing protein" evidence="3">
    <location>
        <begin position="23"/>
        <end position="160"/>
    </location>
</feature>
<proteinExistence type="predicted"/>
<dbReference type="eggNOG" id="KOG0652">
    <property type="taxonomic scope" value="Eukaryota"/>
</dbReference>
<dbReference type="SUPFAM" id="SSF52540">
    <property type="entry name" value="P-loop containing nucleoside triphosphate hydrolases"/>
    <property type="match status" value="1"/>
</dbReference>
<protein>
    <recommendedName>
        <fullName evidence="4">ATPase AAA-type core domain-containing protein</fullName>
    </recommendedName>
</protein>
<dbReference type="PANTHER" id="PTHR23073">
    <property type="entry name" value="26S PROTEASOME REGULATORY SUBUNIT"/>
    <property type="match status" value="1"/>
</dbReference>
<evidence type="ECO:0000313" key="6">
    <source>
        <dbReference type="Proteomes" id="UP000006514"/>
    </source>
</evidence>
<evidence type="ECO:0000256" key="3">
    <source>
        <dbReference type="SAM" id="SignalP"/>
    </source>
</evidence>
<dbReference type="Gene3D" id="1.10.8.60">
    <property type="match status" value="1"/>
</dbReference>
<keyword evidence="1" id="KW-0547">Nucleotide-binding</keyword>
<keyword evidence="6" id="KW-1185">Reference proteome</keyword>